<gene>
    <name evidence="3" type="primary">gb22941</name>
    <name evidence="3" type="ORF">PR202_gb22941</name>
</gene>
<accession>A0AAV5FH53</accession>
<organism evidence="3 4">
    <name type="scientific">Eleusine coracana subsp. coracana</name>
    <dbReference type="NCBI Taxonomy" id="191504"/>
    <lineage>
        <taxon>Eukaryota</taxon>
        <taxon>Viridiplantae</taxon>
        <taxon>Streptophyta</taxon>
        <taxon>Embryophyta</taxon>
        <taxon>Tracheophyta</taxon>
        <taxon>Spermatophyta</taxon>
        <taxon>Magnoliopsida</taxon>
        <taxon>Liliopsida</taxon>
        <taxon>Poales</taxon>
        <taxon>Poaceae</taxon>
        <taxon>PACMAD clade</taxon>
        <taxon>Chloridoideae</taxon>
        <taxon>Cynodonteae</taxon>
        <taxon>Eleusininae</taxon>
        <taxon>Eleusine</taxon>
    </lineage>
</organism>
<keyword evidence="4" id="KW-1185">Reference proteome</keyword>
<name>A0AAV5FH53_ELECO</name>
<dbReference type="Pfam" id="PF06991">
    <property type="entry name" value="MFAP1"/>
    <property type="match status" value="1"/>
</dbReference>
<evidence type="ECO:0000259" key="2">
    <source>
        <dbReference type="Pfam" id="PF06991"/>
    </source>
</evidence>
<reference evidence="3" key="1">
    <citation type="journal article" date="2018" name="DNA Res.">
        <title>Multiple hybrid de novo genome assembly of finger millet, an orphan allotetraploid crop.</title>
        <authorList>
            <person name="Hatakeyama M."/>
            <person name="Aluri S."/>
            <person name="Balachadran M.T."/>
            <person name="Sivarajan S.R."/>
            <person name="Patrignani A."/>
            <person name="Gruter S."/>
            <person name="Poveda L."/>
            <person name="Shimizu-Inatsugi R."/>
            <person name="Baeten J."/>
            <person name="Francoijs K.J."/>
            <person name="Nataraja K.N."/>
            <person name="Reddy Y.A.N."/>
            <person name="Phadnis S."/>
            <person name="Ravikumar R.L."/>
            <person name="Schlapbach R."/>
            <person name="Sreeman S.M."/>
            <person name="Shimizu K.K."/>
        </authorList>
    </citation>
    <scope>NUCLEOTIDE SEQUENCE</scope>
</reference>
<reference evidence="3" key="2">
    <citation type="submission" date="2021-12" db="EMBL/GenBank/DDBJ databases">
        <title>Resequencing data analysis of finger millet.</title>
        <authorList>
            <person name="Hatakeyama M."/>
            <person name="Aluri S."/>
            <person name="Balachadran M.T."/>
            <person name="Sivarajan S.R."/>
            <person name="Poveda L."/>
            <person name="Shimizu-Inatsugi R."/>
            <person name="Schlapbach R."/>
            <person name="Sreeman S.M."/>
            <person name="Shimizu K.K."/>
        </authorList>
    </citation>
    <scope>NUCLEOTIDE SEQUENCE</scope>
</reference>
<dbReference type="InterPro" id="IPR009730">
    <property type="entry name" value="MFAP1_C"/>
</dbReference>
<feature type="domain" description="Micro-fibrillar-associated protein 1 C-terminal" evidence="2">
    <location>
        <begin position="202"/>
        <end position="381"/>
    </location>
</feature>
<feature type="compositionally biased region" description="Acidic residues" evidence="1">
    <location>
        <begin position="187"/>
        <end position="205"/>
    </location>
</feature>
<comment type="caution">
    <text evidence="3">The sequence shown here is derived from an EMBL/GenBank/DDBJ whole genome shotgun (WGS) entry which is preliminary data.</text>
</comment>
<feature type="region of interest" description="Disordered" evidence="1">
    <location>
        <begin position="60"/>
        <end position="81"/>
    </location>
</feature>
<evidence type="ECO:0000256" key="1">
    <source>
        <dbReference type="SAM" id="MobiDB-lite"/>
    </source>
</evidence>
<dbReference type="EMBL" id="BQKI01000085">
    <property type="protein sequence ID" value="GJN34292.1"/>
    <property type="molecule type" value="Genomic_DNA"/>
</dbReference>
<sequence length="395" mass="45411">MVEIWSCILKWSFLIQKNKQRGGYNIKLRATPSQSSINQPPPRVLASQIQRKVSHVDGGWGERFRHGGARQAPRQDRSGQGQAILAGEGARLGGCPCRRSPRPPLCVAAVLDKALPLPGDRADAAAVGDDSRVVPDHRRLIQQAEVVSEVVPAVKNEEDEEERRRRIRERRLPVVVEEELLPREGDDGPVTDEEETEYETDSEEDEAVCIAVVKPVFVQKSQRDTIAERELILEEKRMLEELVKKRMEERKVETRRIVVEVIMEEEQIEKAHTKEAADTMDIDTDDELDAEEEYEAWKNREISRIREGREARLRQKGETKMMNLEGMDRKVPAQPKQRRKFLQRYDHRGAFFQDKPDDIYMRDFSEATGEDKMNRSILPETFANSVLHVLRSAIC</sequence>
<dbReference type="PANTHER" id="PTHR15327">
    <property type="entry name" value="MICROFIBRIL-ASSOCIATED PROTEIN"/>
    <property type="match status" value="1"/>
</dbReference>
<dbReference type="AlphaFoldDB" id="A0AAV5FH53"/>
<dbReference type="InterPro" id="IPR033194">
    <property type="entry name" value="MFAP1"/>
</dbReference>
<evidence type="ECO:0000313" key="4">
    <source>
        <dbReference type="Proteomes" id="UP001054889"/>
    </source>
</evidence>
<protein>
    <recommendedName>
        <fullName evidence="2">Micro-fibrillar-associated protein 1 C-terminal domain-containing protein</fullName>
    </recommendedName>
</protein>
<feature type="region of interest" description="Disordered" evidence="1">
    <location>
        <begin position="181"/>
        <end position="205"/>
    </location>
</feature>
<proteinExistence type="predicted"/>
<dbReference type="Proteomes" id="UP001054889">
    <property type="component" value="Unassembled WGS sequence"/>
</dbReference>
<evidence type="ECO:0000313" key="3">
    <source>
        <dbReference type="EMBL" id="GJN34292.1"/>
    </source>
</evidence>